<evidence type="ECO:0000256" key="1">
    <source>
        <dbReference type="SAM" id="MobiDB-lite"/>
    </source>
</evidence>
<feature type="compositionally biased region" description="Polar residues" evidence="1">
    <location>
        <begin position="50"/>
        <end position="65"/>
    </location>
</feature>
<evidence type="ECO:0000256" key="2">
    <source>
        <dbReference type="SAM" id="SignalP"/>
    </source>
</evidence>
<dbReference type="EMBL" id="WIGM01000241">
    <property type="protein sequence ID" value="KAF6832252.1"/>
    <property type="molecule type" value="Genomic_DNA"/>
</dbReference>
<organism evidence="3 4">
    <name type="scientific">Colletotrichum musicola</name>
    <dbReference type="NCBI Taxonomy" id="2175873"/>
    <lineage>
        <taxon>Eukaryota</taxon>
        <taxon>Fungi</taxon>
        <taxon>Dikarya</taxon>
        <taxon>Ascomycota</taxon>
        <taxon>Pezizomycotina</taxon>
        <taxon>Sordariomycetes</taxon>
        <taxon>Hypocreomycetidae</taxon>
        <taxon>Glomerellales</taxon>
        <taxon>Glomerellaceae</taxon>
        <taxon>Colletotrichum</taxon>
        <taxon>Colletotrichum orchidearum species complex</taxon>
    </lineage>
</organism>
<name>A0A8H6KIT0_9PEZI</name>
<feature type="compositionally biased region" description="Basic and acidic residues" evidence="1">
    <location>
        <begin position="126"/>
        <end position="140"/>
    </location>
</feature>
<feature type="compositionally biased region" description="Basic and acidic residues" evidence="1">
    <location>
        <begin position="82"/>
        <end position="104"/>
    </location>
</feature>
<feature type="chain" id="PRO_5034053844" evidence="2">
    <location>
        <begin position="23"/>
        <end position="172"/>
    </location>
</feature>
<keyword evidence="4" id="KW-1185">Reference proteome</keyword>
<dbReference type="AlphaFoldDB" id="A0A8H6KIT0"/>
<keyword evidence="2" id="KW-0732">Signal</keyword>
<feature type="region of interest" description="Disordered" evidence="1">
    <location>
        <begin position="16"/>
        <end position="158"/>
    </location>
</feature>
<evidence type="ECO:0000313" key="4">
    <source>
        <dbReference type="Proteomes" id="UP000639643"/>
    </source>
</evidence>
<gene>
    <name evidence="3" type="ORF">CMUS01_06992</name>
</gene>
<dbReference type="OrthoDB" id="3800886at2759"/>
<evidence type="ECO:0000313" key="3">
    <source>
        <dbReference type="EMBL" id="KAF6832252.1"/>
    </source>
</evidence>
<reference evidence="3" key="1">
    <citation type="journal article" date="2020" name="Phytopathology">
        <title>Genome Sequence Resources of Colletotrichum truncatum, C. plurivorum, C. musicola, and C. sojae: Four Species Pathogenic to Soybean (Glycine max).</title>
        <authorList>
            <person name="Rogerio F."/>
            <person name="Boufleur T.R."/>
            <person name="Ciampi-Guillardi M."/>
            <person name="Sukno S.A."/>
            <person name="Thon M.R."/>
            <person name="Massola Junior N.S."/>
            <person name="Baroncelli R."/>
        </authorList>
    </citation>
    <scope>NUCLEOTIDE SEQUENCE</scope>
    <source>
        <strain evidence="3">LFN0074</strain>
    </source>
</reference>
<feature type="compositionally biased region" description="Basic residues" evidence="1">
    <location>
        <begin position="105"/>
        <end position="119"/>
    </location>
</feature>
<feature type="signal peptide" evidence="2">
    <location>
        <begin position="1"/>
        <end position="22"/>
    </location>
</feature>
<proteinExistence type="predicted"/>
<feature type="compositionally biased region" description="Acidic residues" evidence="1">
    <location>
        <begin position="68"/>
        <end position="81"/>
    </location>
</feature>
<dbReference type="Proteomes" id="UP000639643">
    <property type="component" value="Unassembled WGS sequence"/>
</dbReference>
<sequence>MKFSHAAFVLLAGVAAAAPATSSSTSNALRQQARQRRANGGSGSDLIAQLQATFDRNNPNGTPTTAGDPDDLNGDGVINDDEPSKKMSDEEKASVDDDTGDGRRGKGRVKGKGRAKSSRKGQGTPRLKDGDNHRPDRAEESAAVAYQQDGMRPGSGTGFTELLEFYEIRCDE</sequence>
<comment type="caution">
    <text evidence="3">The sequence shown here is derived from an EMBL/GenBank/DDBJ whole genome shotgun (WGS) entry which is preliminary data.</text>
</comment>
<feature type="compositionally biased region" description="Low complexity" evidence="1">
    <location>
        <begin position="16"/>
        <end position="32"/>
    </location>
</feature>
<accession>A0A8H6KIT0</accession>
<protein>
    <submittedName>
        <fullName evidence="3">Uncharacterized protein</fullName>
    </submittedName>
</protein>